<evidence type="ECO:0000256" key="14">
    <source>
        <dbReference type="PIRSR" id="PIRSR000047-1"/>
    </source>
</evidence>
<dbReference type="InterPro" id="IPR050529">
    <property type="entry name" value="CYP450_sterol_14alpha_dmase"/>
</dbReference>
<evidence type="ECO:0000256" key="5">
    <source>
        <dbReference type="ARBA" id="ARBA00022617"/>
    </source>
</evidence>
<dbReference type="Proteomes" id="UP000289886">
    <property type="component" value="Unassembled WGS sequence"/>
</dbReference>
<evidence type="ECO:0000256" key="10">
    <source>
        <dbReference type="ARBA" id="ARBA00023098"/>
    </source>
</evidence>
<comment type="caution">
    <text evidence="16">The sequence shown here is derived from an EMBL/GenBank/DDBJ whole genome shotgun (WGS) entry which is preliminary data.</text>
</comment>
<dbReference type="GO" id="GO:0020037">
    <property type="term" value="F:heme binding"/>
    <property type="evidence" value="ECO:0007669"/>
    <property type="project" value="InterPro"/>
</dbReference>
<sequence>MRITMHVMGYFFERRPGEPPLVKGWVPFLGKAFEFGKDAQKFLSVHKEKYGDIFTIRIAGKYMTFIMDPLLYPYVIKHGKQLDFHEFSDQVAPMTFGYPCTRDPKFPGMAEQIQRAFQYLQGDSLTSLIESMRKNLIFLFQQDYLNVTEWRMEKMHHFCKKIMFEATFLTLFGKPPHANRHLGMDALREKFEKFDAKFPLLIMRIPISLLGETKTIRDDLINFFLPQKMAQWLDPAAFIQQRTKLFEQYELLGDVDIAAHHFAILWASVGNTLPASFWAMYYLVMHPEALAVVRGEIDHVLQLTGQEAGSGHSITLTREQLDSLVYLGSTINESLRLSSASMNIRIAQEDFTLGFGGDRSIGVRKGDVIVLYPQSLHMDPEIFEDPEVFKFDRFIEDGKEKTSFYKHGQKLKFYLMPFGSGVSKCPGRYFAINEMKQFLTLLIAHFDIEILQGEGPVKPDQSRVGLGILLPDTDIQFRYKTRIP</sequence>
<gene>
    <name evidence="16" type="ORF">EOD39_7141</name>
</gene>
<evidence type="ECO:0000313" key="16">
    <source>
        <dbReference type="EMBL" id="RXM27069.1"/>
    </source>
</evidence>
<protein>
    <recommendedName>
        <fullName evidence="18">25-hydroxycholesterol 7-alpha-hydroxylase</fullName>
    </recommendedName>
</protein>
<dbReference type="InterPro" id="IPR036396">
    <property type="entry name" value="Cyt_P450_sf"/>
</dbReference>
<evidence type="ECO:0000256" key="11">
    <source>
        <dbReference type="ARBA" id="ARBA00023136"/>
    </source>
</evidence>
<keyword evidence="11 13" id="KW-0472">Membrane</keyword>
<dbReference type="GO" id="GO:0016705">
    <property type="term" value="F:oxidoreductase activity, acting on paired donors, with incorporation or reduction of molecular oxygen"/>
    <property type="evidence" value="ECO:0007669"/>
    <property type="project" value="InterPro"/>
</dbReference>
<comment type="cofactor">
    <cofactor evidence="1 13 14">
        <name>heme</name>
        <dbReference type="ChEBI" id="CHEBI:30413"/>
    </cofactor>
</comment>
<keyword evidence="6 13" id="KW-0479">Metal-binding</keyword>
<organism evidence="16 17">
    <name type="scientific">Acipenser ruthenus</name>
    <name type="common">Sterlet sturgeon</name>
    <dbReference type="NCBI Taxonomy" id="7906"/>
    <lineage>
        <taxon>Eukaryota</taxon>
        <taxon>Metazoa</taxon>
        <taxon>Chordata</taxon>
        <taxon>Craniata</taxon>
        <taxon>Vertebrata</taxon>
        <taxon>Euteleostomi</taxon>
        <taxon>Actinopterygii</taxon>
        <taxon>Chondrostei</taxon>
        <taxon>Acipenseriformes</taxon>
        <taxon>Acipenseridae</taxon>
        <taxon>Acipenser</taxon>
    </lineage>
</organism>
<keyword evidence="9 13" id="KW-0408">Iron</keyword>
<dbReference type="Pfam" id="PF00067">
    <property type="entry name" value="p450"/>
    <property type="match status" value="1"/>
</dbReference>
<keyword evidence="17" id="KW-1185">Reference proteome</keyword>
<comment type="pathway">
    <text evidence="3">Lipid metabolism; bile acid biosynthesis.</text>
</comment>
<evidence type="ECO:0000313" key="17">
    <source>
        <dbReference type="Proteomes" id="UP000289886"/>
    </source>
</evidence>
<keyword evidence="5 13" id="KW-0349">Heme</keyword>
<dbReference type="InterPro" id="IPR001128">
    <property type="entry name" value="Cyt_P450"/>
</dbReference>
<dbReference type="GO" id="GO:0005506">
    <property type="term" value="F:iron ion binding"/>
    <property type="evidence" value="ECO:0007669"/>
    <property type="project" value="InterPro"/>
</dbReference>
<keyword evidence="8" id="KW-0560">Oxidoreductase</keyword>
<dbReference type="GO" id="GO:0006699">
    <property type="term" value="P:bile acid biosynthetic process"/>
    <property type="evidence" value="ECO:0007669"/>
    <property type="project" value="TreeGrafter"/>
</dbReference>
<evidence type="ECO:0000256" key="2">
    <source>
        <dbReference type="ARBA" id="ARBA00004586"/>
    </source>
</evidence>
<evidence type="ECO:0008006" key="18">
    <source>
        <dbReference type="Google" id="ProtNLM"/>
    </source>
</evidence>
<comment type="subcellular location">
    <subcellularLocation>
        <location evidence="2 13">Endoplasmic reticulum membrane</location>
    </subcellularLocation>
</comment>
<dbReference type="CDD" id="cd20632">
    <property type="entry name" value="CYP7B1"/>
    <property type="match status" value="1"/>
</dbReference>
<dbReference type="GO" id="GO:0005789">
    <property type="term" value="C:endoplasmic reticulum membrane"/>
    <property type="evidence" value="ECO:0007669"/>
    <property type="project" value="UniProtKB-SubCell"/>
</dbReference>
<evidence type="ECO:0000256" key="4">
    <source>
        <dbReference type="ARBA" id="ARBA00010617"/>
    </source>
</evidence>
<feature type="binding site" description="axial binding residue" evidence="14">
    <location>
        <position position="425"/>
    </location>
    <ligand>
        <name>heme</name>
        <dbReference type="ChEBI" id="CHEBI:30413"/>
    </ligand>
    <ligandPart>
        <name>Fe</name>
        <dbReference type="ChEBI" id="CHEBI:18248"/>
    </ligandPart>
</feature>
<dbReference type="SUPFAM" id="SSF48264">
    <property type="entry name" value="Cytochrome P450"/>
    <property type="match status" value="1"/>
</dbReference>
<dbReference type="GO" id="GO:0008395">
    <property type="term" value="F:steroid hydroxylase activity"/>
    <property type="evidence" value="ECO:0007669"/>
    <property type="project" value="TreeGrafter"/>
</dbReference>
<evidence type="ECO:0000256" key="7">
    <source>
        <dbReference type="ARBA" id="ARBA00022824"/>
    </source>
</evidence>
<dbReference type="PIRSF" id="PIRSF000047">
    <property type="entry name" value="Cytochrome_CYPVIIA1"/>
    <property type="match status" value="1"/>
</dbReference>
<dbReference type="InterPro" id="IPR002403">
    <property type="entry name" value="Cyt_P450_E_grp-IV"/>
</dbReference>
<dbReference type="PANTHER" id="PTHR24304:SF0">
    <property type="entry name" value="CYTOCHROME P450 7B1"/>
    <property type="match status" value="1"/>
</dbReference>
<evidence type="ECO:0000256" key="6">
    <source>
        <dbReference type="ARBA" id="ARBA00022723"/>
    </source>
</evidence>
<dbReference type="PANTHER" id="PTHR24304">
    <property type="entry name" value="CYTOCHROME P450 FAMILY 7"/>
    <property type="match status" value="1"/>
</dbReference>
<evidence type="ECO:0000256" key="1">
    <source>
        <dbReference type="ARBA" id="ARBA00001971"/>
    </source>
</evidence>
<dbReference type="PRINTS" id="PR00465">
    <property type="entry name" value="EP450IV"/>
</dbReference>
<keyword evidence="10" id="KW-0443">Lipid metabolism</keyword>
<dbReference type="InterPro" id="IPR024204">
    <property type="entry name" value="Cyt_P450_CYP7A1-type"/>
</dbReference>
<keyword evidence="7 13" id="KW-0256">Endoplasmic reticulum</keyword>
<reference evidence="16 17" key="1">
    <citation type="submission" date="2019-01" db="EMBL/GenBank/DDBJ databases">
        <title>Draft Genome and Complete Hox-Cluster Characterization of the Sterlet Sturgeon (Acipenser ruthenus).</title>
        <authorList>
            <person name="Wei Q."/>
        </authorList>
    </citation>
    <scope>NUCLEOTIDE SEQUENCE [LARGE SCALE GENOMIC DNA]</scope>
    <source>
        <strain evidence="16">WHYD16114868_AA</strain>
        <tissue evidence="16">Blood</tissue>
    </source>
</reference>
<evidence type="ECO:0000256" key="9">
    <source>
        <dbReference type="ARBA" id="ARBA00023004"/>
    </source>
</evidence>
<proteinExistence type="inferred from homology"/>
<evidence type="ECO:0000256" key="8">
    <source>
        <dbReference type="ARBA" id="ARBA00023002"/>
    </source>
</evidence>
<evidence type="ECO:0000256" key="13">
    <source>
        <dbReference type="PIRNR" id="PIRNR000047"/>
    </source>
</evidence>
<comment type="similarity">
    <text evidence="4 13">Belongs to the cytochrome P450 family.</text>
</comment>
<dbReference type="Gene3D" id="1.10.630.10">
    <property type="entry name" value="Cytochrome P450"/>
    <property type="match status" value="1"/>
</dbReference>
<evidence type="ECO:0000256" key="12">
    <source>
        <dbReference type="ARBA" id="ARBA00023221"/>
    </source>
</evidence>
<evidence type="ECO:0000256" key="3">
    <source>
        <dbReference type="ARBA" id="ARBA00004860"/>
    </source>
</evidence>
<dbReference type="EMBL" id="SCEB01215902">
    <property type="protein sequence ID" value="RXM27069.1"/>
    <property type="molecule type" value="Genomic_DNA"/>
</dbReference>
<accession>A0A444TVZ4</accession>
<dbReference type="AlphaFoldDB" id="A0A444TVZ4"/>
<name>A0A444TVZ4_ACIRT</name>
<keyword evidence="12" id="KW-0753">Steroid metabolism</keyword>
<dbReference type="GO" id="GO:0042632">
    <property type="term" value="P:cholesterol homeostasis"/>
    <property type="evidence" value="ECO:0007669"/>
    <property type="project" value="TreeGrafter"/>
</dbReference>
<evidence type="ECO:0000256" key="15">
    <source>
        <dbReference type="PIRSR" id="PIRSR000047-2"/>
    </source>
</evidence>
<feature type="binding site" evidence="15">
    <location>
        <position position="271"/>
    </location>
    <ligand>
        <name>substrate</name>
    </ligand>
</feature>